<evidence type="ECO:0000259" key="4">
    <source>
        <dbReference type="PROSITE" id="PS50043"/>
    </source>
</evidence>
<dbReference type="PANTHER" id="PTHR43214:SF43">
    <property type="entry name" value="TWO-COMPONENT RESPONSE REGULATOR"/>
    <property type="match status" value="1"/>
</dbReference>
<dbReference type="AlphaFoldDB" id="A0A318UH54"/>
<dbReference type="InterPro" id="IPR058245">
    <property type="entry name" value="NreC/VraR/RcsB-like_REC"/>
</dbReference>
<dbReference type="Proteomes" id="UP000248198">
    <property type="component" value="Unassembled WGS sequence"/>
</dbReference>
<dbReference type="InterPro" id="IPR011006">
    <property type="entry name" value="CheY-like_superfamily"/>
</dbReference>
<dbReference type="GO" id="GO:0003677">
    <property type="term" value="F:DNA binding"/>
    <property type="evidence" value="ECO:0007669"/>
    <property type="project" value="UniProtKB-KW"/>
</dbReference>
<evidence type="ECO:0000256" key="1">
    <source>
        <dbReference type="ARBA" id="ARBA00022553"/>
    </source>
</evidence>
<dbReference type="EMBL" id="QKLU01000003">
    <property type="protein sequence ID" value="PYF74860.1"/>
    <property type="molecule type" value="Genomic_DNA"/>
</dbReference>
<protein>
    <submittedName>
        <fullName evidence="6">LuxR family two component transcriptional regulator</fullName>
    </submittedName>
</protein>
<keyword evidence="2" id="KW-0238">DNA-binding</keyword>
<dbReference type="SMART" id="SM00421">
    <property type="entry name" value="HTH_LUXR"/>
    <property type="match status" value="1"/>
</dbReference>
<proteinExistence type="predicted"/>
<dbReference type="GO" id="GO:0006355">
    <property type="term" value="P:regulation of DNA-templated transcription"/>
    <property type="evidence" value="ECO:0007669"/>
    <property type="project" value="InterPro"/>
</dbReference>
<evidence type="ECO:0000256" key="2">
    <source>
        <dbReference type="ARBA" id="ARBA00023125"/>
    </source>
</evidence>
<dbReference type="PROSITE" id="PS50110">
    <property type="entry name" value="RESPONSE_REGULATORY"/>
    <property type="match status" value="1"/>
</dbReference>
<name>A0A318UH54_9SPHI</name>
<dbReference type="SUPFAM" id="SSF52172">
    <property type="entry name" value="CheY-like"/>
    <property type="match status" value="1"/>
</dbReference>
<evidence type="ECO:0000313" key="6">
    <source>
        <dbReference type="EMBL" id="PYF74860.1"/>
    </source>
</evidence>
<feature type="domain" description="Response regulatory" evidence="5">
    <location>
        <begin position="6"/>
        <end position="122"/>
    </location>
</feature>
<dbReference type="PROSITE" id="PS50043">
    <property type="entry name" value="HTH_LUXR_2"/>
    <property type="match status" value="1"/>
</dbReference>
<dbReference type="InterPro" id="IPR000792">
    <property type="entry name" value="Tscrpt_reg_LuxR_C"/>
</dbReference>
<dbReference type="CDD" id="cd17535">
    <property type="entry name" value="REC_NarL-like"/>
    <property type="match status" value="1"/>
</dbReference>
<keyword evidence="1 3" id="KW-0597">Phosphoprotein</keyword>
<feature type="domain" description="HTH luxR-type" evidence="4">
    <location>
        <begin position="143"/>
        <end position="208"/>
    </location>
</feature>
<dbReference type="InterPro" id="IPR001789">
    <property type="entry name" value="Sig_transdc_resp-reg_receiver"/>
</dbReference>
<evidence type="ECO:0000259" key="5">
    <source>
        <dbReference type="PROSITE" id="PS50110"/>
    </source>
</evidence>
<evidence type="ECO:0000256" key="3">
    <source>
        <dbReference type="PROSITE-ProRule" id="PRU00169"/>
    </source>
</evidence>
<dbReference type="Pfam" id="PF00196">
    <property type="entry name" value="GerE"/>
    <property type="match status" value="1"/>
</dbReference>
<dbReference type="RefSeq" id="WP_110829689.1">
    <property type="nucleotide sequence ID" value="NZ_QKLU01000003.1"/>
</dbReference>
<comment type="caution">
    <text evidence="6">The sequence shown here is derived from an EMBL/GenBank/DDBJ whole genome shotgun (WGS) entry which is preliminary data.</text>
</comment>
<dbReference type="PRINTS" id="PR00038">
    <property type="entry name" value="HTHLUXR"/>
</dbReference>
<gene>
    <name evidence="6" type="ORF">B0O44_103306</name>
</gene>
<dbReference type="CDD" id="cd06170">
    <property type="entry name" value="LuxR_C_like"/>
    <property type="match status" value="1"/>
</dbReference>
<dbReference type="SMART" id="SM00448">
    <property type="entry name" value="REC"/>
    <property type="match status" value="1"/>
</dbReference>
<accession>A0A318UH54</accession>
<dbReference type="Gene3D" id="3.40.50.2300">
    <property type="match status" value="1"/>
</dbReference>
<dbReference type="SUPFAM" id="SSF46894">
    <property type="entry name" value="C-terminal effector domain of the bipartite response regulators"/>
    <property type="match status" value="1"/>
</dbReference>
<reference evidence="6 7" key="1">
    <citation type="submission" date="2018-06" db="EMBL/GenBank/DDBJ databases">
        <title>Genomic Encyclopedia of Archaeal and Bacterial Type Strains, Phase II (KMG-II): from individual species to whole genera.</title>
        <authorList>
            <person name="Goeker M."/>
        </authorList>
    </citation>
    <scope>NUCLEOTIDE SEQUENCE [LARGE SCALE GENOMIC DNA]</scope>
    <source>
        <strain evidence="6 7">DSM 27372</strain>
    </source>
</reference>
<sequence length="214" mass="23837">MNKQIRLVIVDDHPIVIQGLRSVFMNNAHISIIADFNLGKDLTDFMATNQVDLVLLDGMLRDGNGMDLCRKIKMISTDTYVLAFSHSNERSTITQMLHNGASGYLLKNASVEELTYCIYKTLNGEVTFSKAVKEALARPVSSDLKRVPELTKREKEVLGLIAEGKTTTLMAKQLFVSPLTIESHRRNLLQKFEAKNVASLIHLASGQGLFRSTV</sequence>
<dbReference type="OrthoDB" id="9797341at2"/>
<feature type="modified residue" description="4-aspartylphosphate" evidence="3">
    <location>
        <position position="57"/>
    </location>
</feature>
<dbReference type="Pfam" id="PF00072">
    <property type="entry name" value="Response_reg"/>
    <property type="match status" value="1"/>
</dbReference>
<dbReference type="GO" id="GO:0000160">
    <property type="term" value="P:phosphorelay signal transduction system"/>
    <property type="evidence" value="ECO:0007669"/>
    <property type="project" value="InterPro"/>
</dbReference>
<dbReference type="PANTHER" id="PTHR43214">
    <property type="entry name" value="TWO-COMPONENT RESPONSE REGULATOR"/>
    <property type="match status" value="1"/>
</dbReference>
<organism evidence="6 7">
    <name type="scientific">Pedobacter nutrimenti</name>
    <dbReference type="NCBI Taxonomy" id="1241337"/>
    <lineage>
        <taxon>Bacteria</taxon>
        <taxon>Pseudomonadati</taxon>
        <taxon>Bacteroidota</taxon>
        <taxon>Sphingobacteriia</taxon>
        <taxon>Sphingobacteriales</taxon>
        <taxon>Sphingobacteriaceae</taxon>
        <taxon>Pedobacter</taxon>
    </lineage>
</organism>
<dbReference type="InterPro" id="IPR039420">
    <property type="entry name" value="WalR-like"/>
</dbReference>
<dbReference type="InterPro" id="IPR016032">
    <property type="entry name" value="Sig_transdc_resp-reg_C-effctor"/>
</dbReference>
<evidence type="ECO:0000313" key="7">
    <source>
        <dbReference type="Proteomes" id="UP000248198"/>
    </source>
</evidence>
<keyword evidence="7" id="KW-1185">Reference proteome</keyword>